<dbReference type="STRING" id="1156394.T0QIU7"/>
<feature type="active site" description="Proton acceptor" evidence="2">
    <location>
        <position position="152"/>
    </location>
</feature>
<dbReference type="Pfam" id="PF01734">
    <property type="entry name" value="Patatin"/>
    <property type="match status" value="1"/>
</dbReference>
<organism evidence="5 6">
    <name type="scientific">Saprolegnia diclina (strain VS20)</name>
    <dbReference type="NCBI Taxonomy" id="1156394"/>
    <lineage>
        <taxon>Eukaryota</taxon>
        <taxon>Sar</taxon>
        <taxon>Stramenopiles</taxon>
        <taxon>Oomycota</taxon>
        <taxon>Saprolegniomycetes</taxon>
        <taxon>Saprolegniales</taxon>
        <taxon>Saprolegniaceae</taxon>
        <taxon>Saprolegnia</taxon>
    </lineage>
</organism>
<dbReference type="eggNOG" id="KOG3773">
    <property type="taxonomic scope" value="Eukaryota"/>
</dbReference>
<dbReference type="SUPFAM" id="SSF52151">
    <property type="entry name" value="FabD/lysophospholipase-like"/>
    <property type="match status" value="1"/>
</dbReference>
<dbReference type="InterPro" id="IPR033562">
    <property type="entry name" value="PLPL"/>
</dbReference>
<evidence type="ECO:0000313" key="5">
    <source>
        <dbReference type="EMBL" id="EQC34641.1"/>
    </source>
</evidence>
<feature type="active site" description="Nucleophile" evidence="2">
    <location>
        <position position="38"/>
    </location>
</feature>
<gene>
    <name evidence="5" type="ORF">SDRG_07962</name>
</gene>
<feature type="signal peptide" evidence="3">
    <location>
        <begin position="1"/>
        <end position="19"/>
    </location>
</feature>
<evidence type="ECO:0000256" key="2">
    <source>
        <dbReference type="PROSITE-ProRule" id="PRU01161"/>
    </source>
</evidence>
<dbReference type="GO" id="GO:0055088">
    <property type="term" value="P:lipid homeostasis"/>
    <property type="evidence" value="ECO:0007669"/>
    <property type="project" value="TreeGrafter"/>
</dbReference>
<keyword evidence="2" id="KW-0442">Lipid degradation</keyword>
<keyword evidence="2" id="KW-0378">Hydrolase</keyword>
<keyword evidence="6" id="KW-1185">Reference proteome</keyword>
<dbReference type="PROSITE" id="PS51635">
    <property type="entry name" value="PNPLA"/>
    <property type="match status" value="1"/>
</dbReference>
<dbReference type="GO" id="GO:0004806">
    <property type="term" value="F:triacylglycerol lipase activity"/>
    <property type="evidence" value="ECO:0007669"/>
    <property type="project" value="TreeGrafter"/>
</dbReference>
<dbReference type="Gene3D" id="3.40.1090.10">
    <property type="entry name" value="Cytosolic phospholipase A2 catalytic domain"/>
    <property type="match status" value="1"/>
</dbReference>
<dbReference type="InterPro" id="IPR016035">
    <property type="entry name" value="Acyl_Trfase/lysoPLipase"/>
</dbReference>
<dbReference type="GO" id="GO:0019433">
    <property type="term" value="P:triglyceride catabolic process"/>
    <property type="evidence" value="ECO:0007669"/>
    <property type="project" value="TreeGrafter"/>
</dbReference>
<keyword evidence="3" id="KW-0732">Signal</keyword>
<feature type="domain" description="PNPLA" evidence="4">
    <location>
        <begin position="3"/>
        <end position="165"/>
    </location>
</feature>
<dbReference type="GO" id="GO:0016020">
    <property type="term" value="C:membrane"/>
    <property type="evidence" value="ECO:0007669"/>
    <property type="project" value="TreeGrafter"/>
</dbReference>
<dbReference type="AlphaFoldDB" id="T0QIU7"/>
<dbReference type="GeneID" id="19948689"/>
<keyword evidence="1 2" id="KW-0443">Lipid metabolism</keyword>
<protein>
    <recommendedName>
        <fullName evidence="4">PNPLA domain-containing protein</fullName>
    </recommendedName>
</protein>
<feature type="short sequence motif" description="GXSXG" evidence="2">
    <location>
        <begin position="36"/>
        <end position="40"/>
    </location>
</feature>
<proteinExistence type="predicted"/>
<dbReference type="PANTHER" id="PTHR12406">
    <property type="entry name" value="CALCIUM-INDEPENDENT PHOSPHOLIPASE A2 IPLA2 -RELATED"/>
    <property type="match status" value="1"/>
</dbReference>
<dbReference type="VEuPathDB" id="FungiDB:SDRG_07962"/>
<dbReference type="InterPro" id="IPR002641">
    <property type="entry name" value="PNPLA_dom"/>
</dbReference>
<name>T0QIU7_SAPDV</name>
<dbReference type="PANTHER" id="PTHR12406:SF7">
    <property type="entry name" value="PATATIN-LIKE PHOSPHOLIPASE DOMAIN-CONTAINING PROTEIN 4"/>
    <property type="match status" value="1"/>
</dbReference>
<evidence type="ECO:0000256" key="1">
    <source>
        <dbReference type="ARBA" id="ARBA00023098"/>
    </source>
</evidence>
<sequence>MHVSFGGCGFLLAFHVGVAKQLQKLGHLTPASSVAGASGGALVAAALACDVPLDAVEERLRQSALLMRSPSRHQSLREYVRAHILELFPSPLPSHLPLTVATTQVWPRPGVDFHTTFKSRDDLAEVLLASCHIPLYLSRDLCVPHRGAWHIDGCVVSLVPSLPHHVGINVFPLPPFARPSSTMISPALIPTRFPFSLQQLLVWSVVPPHPDVLDELMHWGQVAATAYIAMKTKLT</sequence>
<evidence type="ECO:0000313" key="6">
    <source>
        <dbReference type="Proteomes" id="UP000030762"/>
    </source>
</evidence>
<dbReference type="EMBL" id="JH767154">
    <property type="protein sequence ID" value="EQC34641.1"/>
    <property type="molecule type" value="Genomic_DNA"/>
</dbReference>
<dbReference type="OMA" id="RGAWHID"/>
<dbReference type="RefSeq" id="XP_008612047.1">
    <property type="nucleotide sequence ID" value="XM_008613825.1"/>
</dbReference>
<dbReference type="GO" id="GO:0005811">
    <property type="term" value="C:lipid droplet"/>
    <property type="evidence" value="ECO:0007669"/>
    <property type="project" value="TreeGrafter"/>
</dbReference>
<dbReference type="InParanoid" id="T0QIU7"/>
<reference evidence="5 6" key="1">
    <citation type="submission" date="2012-04" db="EMBL/GenBank/DDBJ databases">
        <title>The Genome Sequence of Saprolegnia declina VS20.</title>
        <authorList>
            <consortium name="The Broad Institute Genome Sequencing Platform"/>
            <person name="Russ C."/>
            <person name="Nusbaum C."/>
            <person name="Tyler B."/>
            <person name="van West P."/>
            <person name="Dieguez-Uribeondo J."/>
            <person name="de Bruijn I."/>
            <person name="Tripathy S."/>
            <person name="Jiang R."/>
            <person name="Young S.K."/>
            <person name="Zeng Q."/>
            <person name="Gargeya S."/>
            <person name="Fitzgerald M."/>
            <person name="Haas B."/>
            <person name="Abouelleil A."/>
            <person name="Alvarado L."/>
            <person name="Arachchi H.M."/>
            <person name="Berlin A."/>
            <person name="Chapman S.B."/>
            <person name="Goldberg J."/>
            <person name="Griggs A."/>
            <person name="Gujja S."/>
            <person name="Hansen M."/>
            <person name="Howarth C."/>
            <person name="Imamovic A."/>
            <person name="Larimer J."/>
            <person name="McCowen C."/>
            <person name="Montmayeur A."/>
            <person name="Murphy C."/>
            <person name="Neiman D."/>
            <person name="Pearson M."/>
            <person name="Priest M."/>
            <person name="Roberts A."/>
            <person name="Saif S."/>
            <person name="Shea T."/>
            <person name="Sisk P."/>
            <person name="Sykes S."/>
            <person name="Wortman J."/>
            <person name="Nusbaum C."/>
            <person name="Birren B."/>
        </authorList>
    </citation>
    <scope>NUCLEOTIDE SEQUENCE [LARGE SCALE GENOMIC DNA]</scope>
    <source>
        <strain evidence="5 6">VS20</strain>
    </source>
</reference>
<comment type="caution">
    <text evidence="2">Lacks conserved residue(s) required for the propagation of feature annotation.</text>
</comment>
<dbReference type="GO" id="GO:0005737">
    <property type="term" value="C:cytoplasm"/>
    <property type="evidence" value="ECO:0007669"/>
    <property type="project" value="TreeGrafter"/>
</dbReference>
<dbReference type="Proteomes" id="UP000030762">
    <property type="component" value="Unassembled WGS sequence"/>
</dbReference>
<evidence type="ECO:0000256" key="3">
    <source>
        <dbReference type="SAM" id="SignalP"/>
    </source>
</evidence>
<dbReference type="OrthoDB" id="197155at2759"/>
<evidence type="ECO:0000259" key="4">
    <source>
        <dbReference type="PROSITE" id="PS51635"/>
    </source>
</evidence>
<feature type="chain" id="PRO_5004583383" description="PNPLA domain-containing protein" evidence="3">
    <location>
        <begin position="20"/>
        <end position="235"/>
    </location>
</feature>
<accession>T0QIU7</accession>